<evidence type="ECO:0000256" key="3">
    <source>
        <dbReference type="ARBA" id="ARBA00022475"/>
    </source>
</evidence>
<comment type="subcellular location">
    <subcellularLocation>
        <location evidence="1 7">Cell membrane</location>
        <topology evidence="1 7">Multi-pass membrane protein</topology>
    </subcellularLocation>
</comment>
<gene>
    <name evidence="10" type="ORF">CLV35_0751</name>
</gene>
<keyword evidence="11" id="KW-1185">Reference proteome</keyword>
<dbReference type="PANTHER" id="PTHR43744:SF12">
    <property type="entry name" value="ABC TRANSPORTER PERMEASE PROTEIN MG189-RELATED"/>
    <property type="match status" value="1"/>
</dbReference>
<evidence type="ECO:0000259" key="9">
    <source>
        <dbReference type="PROSITE" id="PS50928"/>
    </source>
</evidence>
<evidence type="ECO:0000256" key="4">
    <source>
        <dbReference type="ARBA" id="ARBA00022692"/>
    </source>
</evidence>
<dbReference type="Proteomes" id="UP000281955">
    <property type="component" value="Unassembled WGS sequence"/>
</dbReference>
<feature type="domain" description="ABC transmembrane type-1" evidence="9">
    <location>
        <begin position="94"/>
        <end position="288"/>
    </location>
</feature>
<feature type="transmembrane region" description="Helical" evidence="7">
    <location>
        <begin position="99"/>
        <end position="119"/>
    </location>
</feature>
<feature type="transmembrane region" description="Helical" evidence="7">
    <location>
        <begin position="265"/>
        <end position="283"/>
    </location>
</feature>
<dbReference type="PANTHER" id="PTHR43744">
    <property type="entry name" value="ABC TRANSPORTER PERMEASE PROTEIN MG189-RELATED-RELATED"/>
    <property type="match status" value="1"/>
</dbReference>
<proteinExistence type="inferred from homology"/>
<accession>A0A420XU00</accession>
<keyword evidence="3" id="KW-1003">Cell membrane</keyword>
<feature type="transmembrane region" description="Helical" evidence="7">
    <location>
        <begin position="204"/>
        <end position="229"/>
    </location>
</feature>
<reference evidence="10 11" key="1">
    <citation type="submission" date="2018-10" db="EMBL/GenBank/DDBJ databases">
        <title>Genomic Encyclopedia of Archaeal and Bacterial Type Strains, Phase II (KMG-II): from individual species to whole genera.</title>
        <authorList>
            <person name="Goeker M."/>
        </authorList>
    </citation>
    <scope>NUCLEOTIDE SEQUENCE [LARGE SCALE GENOMIC DNA]</scope>
    <source>
        <strain evidence="10 11">RP-AC37</strain>
    </source>
</reference>
<name>A0A420XU00_9ACTN</name>
<dbReference type="EMBL" id="RBWV01000009">
    <property type="protein sequence ID" value="RKS80323.1"/>
    <property type="molecule type" value="Genomic_DNA"/>
</dbReference>
<comment type="similarity">
    <text evidence="7">Belongs to the binding-protein-dependent transport system permease family.</text>
</comment>
<evidence type="ECO:0000256" key="6">
    <source>
        <dbReference type="ARBA" id="ARBA00023136"/>
    </source>
</evidence>
<feature type="compositionally biased region" description="Polar residues" evidence="8">
    <location>
        <begin position="1"/>
        <end position="14"/>
    </location>
</feature>
<keyword evidence="10" id="KW-0762">Sugar transport</keyword>
<dbReference type="GO" id="GO:0005886">
    <property type="term" value="C:plasma membrane"/>
    <property type="evidence" value="ECO:0007669"/>
    <property type="project" value="UniProtKB-SubCell"/>
</dbReference>
<evidence type="ECO:0000256" key="7">
    <source>
        <dbReference type="RuleBase" id="RU363032"/>
    </source>
</evidence>
<dbReference type="AlphaFoldDB" id="A0A420XU00"/>
<dbReference type="SUPFAM" id="SSF161098">
    <property type="entry name" value="MetI-like"/>
    <property type="match status" value="1"/>
</dbReference>
<keyword evidence="6 7" id="KW-0472">Membrane</keyword>
<evidence type="ECO:0000313" key="10">
    <source>
        <dbReference type="EMBL" id="RKS80323.1"/>
    </source>
</evidence>
<dbReference type="InterPro" id="IPR000515">
    <property type="entry name" value="MetI-like"/>
</dbReference>
<dbReference type="InParanoid" id="A0A420XU00"/>
<feature type="transmembrane region" description="Helical" evidence="7">
    <location>
        <begin position="131"/>
        <end position="153"/>
    </location>
</feature>
<feature type="transmembrane region" description="Helical" evidence="7">
    <location>
        <begin position="165"/>
        <end position="183"/>
    </location>
</feature>
<dbReference type="InterPro" id="IPR035906">
    <property type="entry name" value="MetI-like_sf"/>
</dbReference>
<dbReference type="CDD" id="cd06261">
    <property type="entry name" value="TM_PBP2"/>
    <property type="match status" value="1"/>
</dbReference>
<dbReference type="Gene3D" id="1.10.3720.10">
    <property type="entry name" value="MetI-like"/>
    <property type="match status" value="1"/>
</dbReference>
<keyword evidence="4 7" id="KW-0812">Transmembrane</keyword>
<evidence type="ECO:0000256" key="5">
    <source>
        <dbReference type="ARBA" id="ARBA00022989"/>
    </source>
</evidence>
<organism evidence="10 11">
    <name type="scientific">Motilibacter peucedani</name>
    <dbReference type="NCBI Taxonomy" id="598650"/>
    <lineage>
        <taxon>Bacteria</taxon>
        <taxon>Bacillati</taxon>
        <taxon>Actinomycetota</taxon>
        <taxon>Actinomycetes</taxon>
        <taxon>Motilibacterales</taxon>
        <taxon>Motilibacteraceae</taxon>
        <taxon>Motilibacter</taxon>
    </lineage>
</organism>
<evidence type="ECO:0000256" key="2">
    <source>
        <dbReference type="ARBA" id="ARBA00022448"/>
    </source>
</evidence>
<evidence type="ECO:0000256" key="8">
    <source>
        <dbReference type="SAM" id="MobiDB-lite"/>
    </source>
</evidence>
<keyword evidence="5 7" id="KW-1133">Transmembrane helix</keyword>
<evidence type="ECO:0000313" key="11">
    <source>
        <dbReference type="Proteomes" id="UP000281955"/>
    </source>
</evidence>
<keyword evidence="2 7" id="KW-0813">Transport</keyword>
<comment type="caution">
    <text evidence="10">The sequence shown here is derived from an EMBL/GenBank/DDBJ whole genome shotgun (WGS) entry which is preliminary data.</text>
</comment>
<dbReference type="PROSITE" id="PS50928">
    <property type="entry name" value="ABC_TM1"/>
    <property type="match status" value="1"/>
</dbReference>
<dbReference type="Pfam" id="PF00528">
    <property type="entry name" value="BPD_transp_1"/>
    <property type="match status" value="1"/>
</dbReference>
<protein>
    <submittedName>
        <fullName evidence="10">Multiple sugar transport system permease protein</fullName>
    </submittedName>
</protein>
<dbReference type="GO" id="GO:0055085">
    <property type="term" value="P:transmembrane transport"/>
    <property type="evidence" value="ECO:0007669"/>
    <property type="project" value="InterPro"/>
</dbReference>
<feature type="transmembrane region" description="Helical" evidence="7">
    <location>
        <begin position="27"/>
        <end position="50"/>
    </location>
</feature>
<feature type="region of interest" description="Disordered" evidence="8">
    <location>
        <begin position="1"/>
        <end position="24"/>
    </location>
</feature>
<evidence type="ECO:0000256" key="1">
    <source>
        <dbReference type="ARBA" id="ARBA00004651"/>
    </source>
</evidence>
<sequence length="298" mass="32722">MSTATVAQDAPVTSHTHRPHHRTPGSVLGAVARYGALVVATLLFLLPFYLMLRNALSAETDITSPDWTLFPKSLHWGNVKEVFDDPSVSFKQSLINSSVIALAQTAGTVLLASMCGYALARIPFRFSTPIFYAVLVTLMVPPAVTFVPSFIIVSRLGWVNSYQGIIVPVMFSGFTAFLFRQYFLNFPKELEEAGRIDGLGYLGVFFRIVVPNSMAFFAAISVITVIAAWNQFLWPLVVGQDPSKWTVQVSLSTLLTAQTINLHELFMAALLSIAPLVLVFVFLQRYLVQGVAETGIKG</sequence>